<evidence type="ECO:0000256" key="7">
    <source>
        <dbReference type="ARBA" id="ARBA00022989"/>
    </source>
</evidence>
<evidence type="ECO:0000256" key="3">
    <source>
        <dbReference type="ARBA" id="ARBA00008743"/>
    </source>
</evidence>
<comment type="subunit">
    <text evidence="9">Component of the oligosaccharyltransferase (OST) complex.</text>
</comment>
<keyword evidence="8 9" id="KW-0472">Membrane</keyword>
<dbReference type="CTD" id="9942695"/>
<organism evidence="13 14">
    <name type="scientific">Loa loa</name>
    <name type="common">Eye worm</name>
    <name type="synonym">Filaria loa</name>
    <dbReference type="NCBI Taxonomy" id="7209"/>
    <lineage>
        <taxon>Eukaryota</taxon>
        <taxon>Metazoa</taxon>
        <taxon>Ecdysozoa</taxon>
        <taxon>Nematoda</taxon>
        <taxon>Chromadorea</taxon>
        <taxon>Rhabditida</taxon>
        <taxon>Spirurina</taxon>
        <taxon>Spiruromorpha</taxon>
        <taxon>Filarioidea</taxon>
        <taxon>Onchocercidae</taxon>
        <taxon>Loa</taxon>
    </lineage>
</organism>
<evidence type="ECO:0000313" key="13">
    <source>
        <dbReference type="Proteomes" id="UP000095285"/>
    </source>
</evidence>
<name>A0A1I7VS23_LOALO</name>
<accession>A0A1S0U0C2</accession>
<keyword evidence="6 9" id="KW-0256">Endoplasmic reticulum</keyword>
<dbReference type="KEGG" id="loa:LOAG_05287"/>
<accession>A0A1I7VS23</accession>
<evidence type="ECO:0000256" key="1">
    <source>
        <dbReference type="ARBA" id="ARBA00004115"/>
    </source>
</evidence>
<dbReference type="InterPro" id="IPR055459">
    <property type="entry name" value="OST48_MD"/>
</dbReference>
<evidence type="ECO:0000256" key="5">
    <source>
        <dbReference type="ARBA" id="ARBA00022692"/>
    </source>
</evidence>
<comment type="function">
    <text evidence="9">Subunit of the oligosaccharyl transferase (OST) complex that catalyzes the initial transfer of a defined glycan (Glc(3)Man(9)GlcNAc(2) in eukaryotes) from the lipid carrier dolichol-pyrophosphate to an asparagine residue within an Asn-X-Ser/Thr consensus motif in nascent polypeptide chains, the first step in protein N-glycosylation. N-glycosylation occurs cotranslationally and the complex associates with the Sec61 complex at the channel-forming translocon complex that mediates protein translocation across the endoplasmic reticulum (ER).</text>
</comment>
<dbReference type="OMA" id="AHDEYPR"/>
<sequence length="442" mass="49542">MTTFSNCLLLTAVSVIMLQTVPIINAGKILLLVDNLSVRETHSIFLKSLKERGHQLTIKAADDQTLTLTKYGEHLYDHLIIFAPGVDEFGGTINVKAITSFIDNGGNVLVTAGTRVGDALHDLAAENGFEFDENRTAVIDHLNYDTVLDEGDHTTIVADPSNLLSAPMLIGKTRQAGPILFRGVALISDKTNSLRLEVLSASTTAYSFNPREKVEEYPGAVGRSTLLIGAIQARNNARVVLSGSIAMFSDAFIGANVSKYGSTTKLQKSGNFELITELSKWVFMEKGVLRVKNVWHHKVGERNPPREYTILDNVEYTIEIEELSNGKWGPFKGNDVQLEFTRIDPFIRTTLKNYNGKLKTQFKLPDVYGVFKFMVDYRRMGYTHLLDVQQVSVRPLQHTQYERFIYSAYPYYVSAFSMMIGVVLFSCVFLYHKEPSKDIKKD</sequence>
<dbReference type="WBParaSite" id="EN70_5624">
    <property type="protein sequence ID" value="EN70_5624"/>
    <property type="gene ID" value="EN70_5624"/>
</dbReference>
<dbReference type="GeneID" id="9942695"/>
<evidence type="ECO:0000313" key="14">
    <source>
        <dbReference type="WBParaSite" id="EN70_5624"/>
    </source>
</evidence>
<dbReference type="InterPro" id="IPR005013">
    <property type="entry name" value="DDOST_48_kDa_subunit"/>
</dbReference>
<dbReference type="UniPathway" id="UPA00378"/>
<feature type="domain" description="OST48 N-terminal" evidence="10">
    <location>
        <begin position="28"/>
        <end position="282"/>
    </location>
</feature>
<gene>
    <name evidence="12 14" type="ORF">LOAG_05287</name>
</gene>
<dbReference type="Pfam" id="PF03345">
    <property type="entry name" value="OST48_N"/>
    <property type="match status" value="1"/>
</dbReference>
<dbReference type="PANTHER" id="PTHR10830">
    <property type="entry name" value="DOLICHYL-DIPHOSPHOOLIGOSACCHARIDE--PROTEIN GLYCOSYLTRANSFERASE 48 KDA SUBUNIT"/>
    <property type="match status" value="1"/>
</dbReference>
<comment type="similarity">
    <text evidence="3 9">Belongs to the DDOST 48 kDa subunit family.</text>
</comment>
<dbReference type="GO" id="GO:0008250">
    <property type="term" value="C:oligosaccharyltransferase complex"/>
    <property type="evidence" value="ECO:0007669"/>
    <property type="project" value="TreeGrafter"/>
</dbReference>
<dbReference type="GO" id="GO:0016740">
    <property type="term" value="F:transferase activity"/>
    <property type="evidence" value="ECO:0007669"/>
    <property type="project" value="UniProtKB-KW"/>
</dbReference>
<dbReference type="GO" id="GO:0018279">
    <property type="term" value="P:protein N-linked glycosylation via asparagine"/>
    <property type="evidence" value="ECO:0007669"/>
    <property type="project" value="UniProtKB-UniRule"/>
</dbReference>
<dbReference type="EMBL" id="JH712275">
    <property type="protein sequence ID" value="EFO23198.1"/>
    <property type="molecule type" value="Genomic_DNA"/>
</dbReference>
<keyword evidence="7 9" id="KW-1133">Transmembrane helix</keyword>
<dbReference type="PANTHER" id="PTHR10830:SF0">
    <property type="entry name" value="DOLICHYL-DIPHOSPHOOLIGOSACCHARIDE--PROTEIN GLYCOSYLTRANSFERASE 48 KDA SUBUNIT"/>
    <property type="match status" value="1"/>
</dbReference>
<dbReference type="RefSeq" id="XP_003140872.1">
    <property type="nucleotide sequence ID" value="XM_003140824.2"/>
</dbReference>
<evidence type="ECO:0000259" key="11">
    <source>
        <dbReference type="Pfam" id="PF23358"/>
    </source>
</evidence>
<keyword evidence="5 9" id="KW-0812">Transmembrane</keyword>
<reference evidence="14" key="2">
    <citation type="submission" date="2016-11" db="UniProtKB">
        <authorList>
            <consortium name="WormBaseParasite"/>
        </authorList>
    </citation>
    <scope>IDENTIFICATION</scope>
</reference>
<dbReference type="STRING" id="7209.A0A1I7VS23"/>
<evidence type="ECO:0000313" key="12">
    <source>
        <dbReference type="EMBL" id="EFO23198.1"/>
    </source>
</evidence>
<dbReference type="Proteomes" id="UP000095285">
    <property type="component" value="Unassembled WGS sequence"/>
</dbReference>
<dbReference type="eggNOG" id="KOG2754">
    <property type="taxonomic scope" value="Eukaryota"/>
</dbReference>
<comment type="pathway">
    <text evidence="2 9">Protein modification; protein glycosylation.</text>
</comment>
<comment type="subcellular location">
    <subcellularLocation>
        <location evidence="1 9">Endoplasmic reticulum membrane</location>
        <topology evidence="1 9">Single-pass type I membrane protein</topology>
    </subcellularLocation>
</comment>
<proteinExistence type="inferred from homology"/>
<evidence type="ECO:0000256" key="6">
    <source>
        <dbReference type="ARBA" id="ARBA00022824"/>
    </source>
</evidence>
<dbReference type="OrthoDB" id="29105at2759"/>
<feature type="domain" description="OST48 middle" evidence="11">
    <location>
        <begin position="296"/>
        <end position="433"/>
    </location>
</feature>
<protein>
    <recommendedName>
        <fullName evidence="4 9">Dolichyl-diphosphooligosaccharide--protein glycosyltransferase 48 kDa subunit</fullName>
        <shortName evidence="9">Oligosaccharyl transferase 48 kDa subunit</shortName>
    </recommendedName>
</protein>
<dbReference type="FunCoup" id="A0A1I7VS23">
    <property type="interactions" value="2194"/>
</dbReference>
<dbReference type="AlphaFoldDB" id="A0A1I7VS23"/>
<evidence type="ECO:0000259" key="10">
    <source>
        <dbReference type="Pfam" id="PF03345"/>
    </source>
</evidence>
<evidence type="ECO:0000256" key="4">
    <source>
        <dbReference type="ARBA" id="ARBA00013350"/>
    </source>
</evidence>
<evidence type="ECO:0000256" key="8">
    <source>
        <dbReference type="ARBA" id="ARBA00023136"/>
    </source>
</evidence>
<evidence type="ECO:0000256" key="2">
    <source>
        <dbReference type="ARBA" id="ARBA00004922"/>
    </source>
</evidence>
<dbReference type="InterPro" id="IPR055457">
    <property type="entry name" value="OST48_N"/>
</dbReference>
<keyword evidence="13" id="KW-1185">Reference proteome</keyword>
<reference evidence="12 13" key="1">
    <citation type="submission" date="2012-04" db="EMBL/GenBank/DDBJ databases">
        <title>The Genome Sequence of Loa loa.</title>
        <authorList>
            <consortium name="The Broad Institute Genome Sequencing Platform"/>
            <consortium name="Broad Institute Genome Sequencing Center for Infectious Disease"/>
            <person name="Nutman T.B."/>
            <person name="Fink D.L."/>
            <person name="Russ C."/>
            <person name="Young S."/>
            <person name="Zeng Q."/>
            <person name="Gargeya S."/>
            <person name="Alvarado L."/>
            <person name="Berlin A."/>
            <person name="Chapman S.B."/>
            <person name="Chen Z."/>
            <person name="Freedman E."/>
            <person name="Gellesch M."/>
            <person name="Goldberg J."/>
            <person name="Griggs A."/>
            <person name="Gujja S."/>
            <person name="Heilman E.R."/>
            <person name="Heiman D."/>
            <person name="Howarth C."/>
            <person name="Mehta T."/>
            <person name="Neiman D."/>
            <person name="Pearson M."/>
            <person name="Roberts A."/>
            <person name="Saif S."/>
            <person name="Shea T."/>
            <person name="Shenoy N."/>
            <person name="Sisk P."/>
            <person name="Stolte C."/>
            <person name="Sykes S."/>
            <person name="White J."/>
            <person name="Yandava C."/>
            <person name="Haas B."/>
            <person name="Henn M.R."/>
            <person name="Nusbaum C."/>
            <person name="Birren B."/>
        </authorList>
    </citation>
    <scope>NUCLEOTIDE SEQUENCE [LARGE SCALE GENOMIC DNA]</scope>
</reference>
<evidence type="ECO:0000256" key="9">
    <source>
        <dbReference type="RuleBase" id="RU361142"/>
    </source>
</evidence>
<keyword evidence="12" id="KW-0808">Transferase</keyword>
<dbReference type="InParanoid" id="A0A1I7VS23"/>
<feature type="transmembrane region" description="Helical" evidence="9">
    <location>
        <begin position="409"/>
        <end position="431"/>
    </location>
</feature>
<dbReference type="Pfam" id="PF23358">
    <property type="entry name" value="OST48_MD"/>
    <property type="match status" value="1"/>
</dbReference>